<evidence type="ECO:0000259" key="15">
    <source>
        <dbReference type="Pfam" id="PF11838"/>
    </source>
</evidence>
<dbReference type="PANTHER" id="PTHR11533:SF174">
    <property type="entry name" value="PUROMYCIN-SENSITIVE AMINOPEPTIDASE-RELATED"/>
    <property type="match status" value="1"/>
</dbReference>
<dbReference type="InterPro" id="IPR045357">
    <property type="entry name" value="Aminopeptidase_N-like_N"/>
</dbReference>
<dbReference type="Pfam" id="PF17900">
    <property type="entry name" value="Peptidase_M1_N"/>
    <property type="match status" value="1"/>
</dbReference>
<comment type="caution">
    <text evidence="17">The sequence shown here is derived from an EMBL/GenBank/DDBJ whole genome shotgun (WGS) entry which is preliminary data.</text>
</comment>
<dbReference type="GO" id="GO:0016285">
    <property type="term" value="F:alanyl aminopeptidase activity"/>
    <property type="evidence" value="ECO:0007669"/>
    <property type="project" value="UniProtKB-EC"/>
</dbReference>
<keyword evidence="18" id="KW-1185">Reference proteome</keyword>
<dbReference type="FunFam" id="1.10.390.10:FF:000006">
    <property type="entry name" value="Puromycin-sensitive aminopeptidase"/>
    <property type="match status" value="1"/>
</dbReference>
<feature type="domain" description="Aminopeptidase N-like N-terminal" evidence="16">
    <location>
        <begin position="39"/>
        <end position="218"/>
    </location>
</feature>
<name>A0A328P714_9GAMM</name>
<feature type="site" description="Transition state stabilizer" evidence="11">
    <location>
        <position position="416"/>
    </location>
</feature>
<dbReference type="InterPro" id="IPR034016">
    <property type="entry name" value="M1_APN-typ"/>
</dbReference>
<dbReference type="PRINTS" id="PR00756">
    <property type="entry name" value="ALADIPTASE"/>
</dbReference>
<evidence type="ECO:0000256" key="13">
    <source>
        <dbReference type="SAM" id="SignalP"/>
    </source>
</evidence>
<evidence type="ECO:0000259" key="14">
    <source>
        <dbReference type="Pfam" id="PF01433"/>
    </source>
</evidence>
<feature type="binding site" evidence="10">
    <location>
        <position position="331"/>
    </location>
    <ligand>
        <name>Zn(2+)</name>
        <dbReference type="ChEBI" id="CHEBI:29105"/>
        <note>catalytic</note>
    </ligand>
</feature>
<dbReference type="AlphaFoldDB" id="A0A328P714"/>
<dbReference type="InterPro" id="IPR014782">
    <property type="entry name" value="Peptidase_M1_dom"/>
</dbReference>
<evidence type="ECO:0000313" key="18">
    <source>
        <dbReference type="Proteomes" id="UP000248926"/>
    </source>
</evidence>
<evidence type="ECO:0000256" key="12">
    <source>
        <dbReference type="RuleBase" id="RU364040"/>
    </source>
</evidence>
<dbReference type="GO" id="GO:0016020">
    <property type="term" value="C:membrane"/>
    <property type="evidence" value="ECO:0007669"/>
    <property type="project" value="TreeGrafter"/>
</dbReference>
<keyword evidence="13" id="KW-0732">Signal</keyword>
<comment type="catalytic activity">
    <reaction evidence="1">
        <text>Release of an N-terminal amino acid, Xaa-|-Yaa- from a peptide, amide or arylamide. Xaa is preferably Ala, but may be most amino acids including Pro (slow action). When a terminal hydrophobic residue is followed by a prolyl residue, the two may be released as an intact Xaa-Pro dipeptide.</text>
        <dbReference type="EC" id="3.4.11.2"/>
    </reaction>
</comment>
<dbReference type="PANTHER" id="PTHR11533">
    <property type="entry name" value="PROTEASE M1 ZINC METALLOPROTEASE"/>
    <property type="match status" value="1"/>
</dbReference>
<organism evidence="17 18">
    <name type="scientific">Dyella jiangningensis</name>
    <dbReference type="NCBI Taxonomy" id="1379159"/>
    <lineage>
        <taxon>Bacteria</taxon>
        <taxon>Pseudomonadati</taxon>
        <taxon>Pseudomonadota</taxon>
        <taxon>Gammaproteobacteria</taxon>
        <taxon>Lysobacterales</taxon>
        <taxon>Rhodanobacteraceae</taxon>
        <taxon>Dyella</taxon>
    </lineage>
</organism>
<dbReference type="Gene3D" id="1.10.390.10">
    <property type="entry name" value="Neutral Protease Domain 2"/>
    <property type="match status" value="1"/>
</dbReference>
<feature type="active site" description="Proton acceptor" evidence="9">
    <location>
        <position position="332"/>
    </location>
</feature>
<evidence type="ECO:0000256" key="6">
    <source>
        <dbReference type="ARBA" id="ARBA00022801"/>
    </source>
</evidence>
<feature type="binding site" evidence="10">
    <location>
        <position position="335"/>
    </location>
    <ligand>
        <name>Zn(2+)</name>
        <dbReference type="ChEBI" id="CHEBI:29105"/>
        <note>catalytic</note>
    </ligand>
</feature>
<keyword evidence="8 12" id="KW-0482">Metalloprotease</keyword>
<dbReference type="Pfam" id="PF01433">
    <property type="entry name" value="Peptidase_M1"/>
    <property type="match status" value="1"/>
</dbReference>
<dbReference type="GO" id="GO:0042277">
    <property type="term" value="F:peptide binding"/>
    <property type="evidence" value="ECO:0007669"/>
    <property type="project" value="TreeGrafter"/>
</dbReference>
<evidence type="ECO:0000256" key="1">
    <source>
        <dbReference type="ARBA" id="ARBA00000098"/>
    </source>
</evidence>
<evidence type="ECO:0000313" key="17">
    <source>
        <dbReference type="EMBL" id="RAO77103.1"/>
    </source>
</evidence>
<dbReference type="InterPro" id="IPR042097">
    <property type="entry name" value="Aminopeptidase_N-like_N_sf"/>
</dbReference>
<keyword evidence="5 10" id="KW-0479">Metal-binding</keyword>
<dbReference type="GO" id="GO:0043171">
    <property type="term" value="P:peptide catabolic process"/>
    <property type="evidence" value="ECO:0007669"/>
    <property type="project" value="TreeGrafter"/>
</dbReference>
<accession>A0A328P714</accession>
<dbReference type="Proteomes" id="UP000248926">
    <property type="component" value="Unassembled WGS sequence"/>
</dbReference>
<dbReference type="OrthoDB" id="100605at2"/>
<dbReference type="Gene3D" id="2.60.40.1730">
    <property type="entry name" value="tricorn interacting facor f3 domain"/>
    <property type="match status" value="1"/>
</dbReference>
<feature type="binding site" evidence="10">
    <location>
        <position position="354"/>
    </location>
    <ligand>
        <name>Zn(2+)</name>
        <dbReference type="ChEBI" id="CHEBI:29105"/>
        <note>catalytic</note>
    </ligand>
</feature>
<evidence type="ECO:0000256" key="8">
    <source>
        <dbReference type="ARBA" id="ARBA00023049"/>
    </source>
</evidence>
<comment type="similarity">
    <text evidence="2 12">Belongs to the peptidase M1 family.</text>
</comment>
<keyword evidence="3 12" id="KW-0031">Aminopeptidase</keyword>
<sequence length="894" mass="97792">MHRLVRPFVLTALATCCAAALAAPAADDQPHGKLPRWAVPESYQLAFKVDPRQQDFSGTTSIKVKLDQASDHLWLHGRELKVSKVTVTDAAGKKHAGKYVEVAPQEGVVRIDFGTTLKPQELTVAFEYTAPLNQQLQGLYKVSHKGQPYAMTQMEPISARFAFPGFDEPGFKTPFDIRLTIPSDEVGVANTKQVKEEKAGDGWKTLTFSTTKPLPTYLVAFGVGPWDVVKGPDISATAQREGNLELRGIAAQGEGHRMQHVLGETPSIIHTLEDYYGFGYPWDKLDLLAAPDFSAGAMENPGLVTFRDWLLLLDPDSPANYVRGSFNVTAHELAHQWTGDTVTLAWWDDLWLNEAFATWMQQKVTQKVHPEYRADLDRVRGAQGAMNGDSLVTTRKIRQPITGNGDIETAFDGITYQKGAAVLGMFEGYVSEPVFQKGMRAYIQEHKFGNATADDLIDSIAKAADKGNDFKQAFKSFLNQPGVPYVQTRLTEENGKTVLHLTQSRYLPVGSKGEANQVWGVPMCVRFATASGTKVSCELFDKAEGSMVLEGASKGTWVLPNANGSGYYRFAMARNDLANLGKQINKLDDAEQLAYADAVYASFKHGDLDAADVLAALKPLTSSRTREVATAPLTSFNWIYRNLAQTDAQRAKLAAWAKAAYLPRMQQLGYHRKANEADTDSLLRNTLADELALTVKLPEVRAELLKQGDAALKRKADGHLDLTAADSDLLGAALGVAVQERGKPAVDALIAEVPQTSDPAFRNAMLAGLSEVNDPALANQVRDFALDKKVKVGEMSMLLRGGRDTRKARDESWQWATTHYDKIVDRTGSFSGGRLPELIGGGGCSQDEADRLQSFFKDRAKQVSGAERGLAQATESTVLCHSLAQKQDAAAILR</sequence>
<gene>
    <name evidence="17" type="ORF">CA260_04185</name>
</gene>
<dbReference type="Gene3D" id="2.60.40.1910">
    <property type="match status" value="1"/>
</dbReference>
<evidence type="ECO:0000256" key="9">
    <source>
        <dbReference type="PIRSR" id="PIRSR634016-1"/>
    </source>
</evidence>
<dbReference type="GO" id="GO:0005615">
    <property type="term" value="C:extracellular space"/>
    <property type="evidence" value="ECO:0007669"/>
    <property type="project" value="TreeGrafter"/>
</dbReference>
<dbReference type="RefSeq" id="WP_111981162.1">
    <property type="nucleotide sequence ID" value="NZ_NFZS01000001.1"/>
</dbReference>
<dbReference type="InterPro" id="IPR024571">
    <property type="entry name" value="ERAP1-like_C_dom"/>
</dbReference>
<evidence type="ECO:0000256" key="5">
    <source>
        <dbReference type="ARBA" id="ARBA00022723"/>
    </source>
</evidence>
<feature type="domain" description="ERAP1-like C-terminal" evidence="15">
    <location>
        <begin position="557"/>
        <end position="876"/>
    </location>
</feature>
<dbReference type="EC" id="3.4.11.-" evidence="12"/>
<dbReference type="InterPro" id="IPR027268">
    <property type="entry name" value="Peptidase_M4/M1_CTD_sf"/>
</dbReference>
<reference evidence="17 18" key="1">
    <citation type="journal article" date="2018" name="Genet. Mol. Biol.">
        <title>The genome sequence of Dyella jiangningensis FCAV SCS01 from a lignocellulose-decomposing microbial consortium metagenome reveals potential for biotechnological applications.</title>
        <authorList>
            <person name="Desiderato J.G."/>
            <person name="Alvarenga D.O."/>
            <person name="Constancio M.T.L."/>
            <person name="Alves L.M.C."/>
            <person name="Varani A.M."/>
        </authorList>
    </citation>
    <scope>NUCLEOTIDE SEQUENCE [LARGE SCALE GENOMIC DNA]</scope>
    <source>
        <strain evidence="17 18">FCAV SCS01</strain>
    </source>
</reference>
<evidence type="ECO:0000259" key="16">
    <source>
        <dbReference type="Pfam" id="PF17900"/>
    </source>
</evidence>
<keyword evidence="7 10" id="KW-0862">Zinc</keyword>
<dbReference type="GO" id="GO:0005737">
    <property type="term" value="C:cytoplasm"/>
    <property type="evidence" value="ECO:0007669"/>
    <property type="project" value="TreeGrafter"/>
</dbReference>
<comment type="cofactor">
    <cofactor evidence="10 12">
        <name>Zn(2+)</name>
        <dbReference type="ChEBI" id="CHEBI:29105"/>
    </cofactor>
    <text evidence="10 12">Binds 1 zinc ion per subunit.</text>
</comment>
<evidence type="ECO:0000256" key="3">
    <source>
        <dbReference type="ARBA" id="ARBA00022438"/>
    </source>
</evidence>
<evidence type="ECO:0000256" key="7">
    <source>
        <dbReference type="ARBA" id="ARBA00022833"/>
    </source>
</evidence>
<keyword evidence="6 12" id="KW-0378">Hydrolase</keyword>
<dbReference type="CDD" id="cd09601">
    <property type="entry name" value="M1_APN-Q_like"/>
    <property type="match status" value="1"/>
</dbReference>
<feature type="domain" description="Peptidase M1 membrane alanine aminopeptidase" evidence="14">
    <location>
        <begin position="264"/>
        <end position="469"/>
    </location>
</feature>
<feature type="chain" id="PRO_5016345013" description="Aminopeptidase" evidence="13">
    <location>
        <begin position="23"/>
        <end position="894"/>
    </location>
</feature>
<keyword evidence="4 12" id="KW-0645">Protease</keyword>
<evidence type="ECO:0000256" key="2">
    <source>
        <dbReference type="ARBA" id="ARBA00010136"/>
    </source>
</evidence>
<dbReference type="InterPro" id="IPR001930">
    <property type="entry name" value="Peptidase_M1"/>
</dbReference>
<protein>
    <recommendedName>
        <fullName evidence="12">Aminopeptidase</fullName>
        <ecNumber evidence="12">3.4.11.-</ecNumber>
    </recommendedName>
</protein>
<dbReference type="InterPro" id="IPR050344">
    <property type="entry name" value="Peptidase_M1_aminopeptidases"/>
</dbReference>
<dbReference type="GO" id="GO:0008270">
    <property type="term" value="F:zinc ion binding"/>
    <property type="evidence" value="ECO:0007669"/>
    <property type="project" value="UniProtKB-UniRule"/>
</dbReference>
<dbReference type="GO" id="GO:0006508">
    <property type="term" value="P:proteolysis"/>
    <property type="evidence" value="ECO:0007669"/>
    <property type="project" value="UniProtKB-KW"/>
</dbReference>
<evidence type="ECO:0000256" key="10">
    <source>
        <dbReference type="PIRSR" id="PIRSR634016-3"/>
    </source>
</evidence>
<dbReference type="SUPFAM" id="SSF55486">
    <property type="entry name" value="Metalloproteases ('zincins'), catalytic domain"/>
    <property type="match status" value="1"/>
</dbReference>
<feature type="signal peptide" evidence="13">
    <location>
        <begin position="1"/>
        <end position="22"/>
    </location>
</feature>
<evidence type="ECO:0000256" key="11">
    <source>
        <dbReference type="PIRSR" id="PIRSR634016-4"/>
    </source>
</evidence>
<dbReference type="GO" id="GO:0070006">
    <property type="term" value="F:metalloaminopeptidase activity"/>
    <property type="evidence" value="ECO:0007669"/>
    <property type="project" value="TreeGrafter"/>
</dbReference>
<dbReference type="Gene3D" id="1.25.50.20">
    <property type="match status" value="1"/>
</dbReference>
<dbReference type="Pfam" id="PF11838">
    <property type="entry name" value="ERAP1_C"/>
    <property type="match status" value="1"/>
</dbReference>
<evidence type="ECO:0000256" key="4">
    <source>
        <dbReference type="ARBA" id="ARBA00022670"/>
    </source>
</evidence>
<dbReference type="SUPFAM" id="SSF63737">
    <property type="entry name" value="Leukotriene A4 hydrolase N-terminal domain"/>
    <property type="match status" value="1"/>
</dbReference>
<dbReference type="EMBL" id="NFZS01000001">
    <property type="protein sequence ID" value="RAO77103.1"/>
    <property type="molecule type" value="Genomic_DNA"/>
</dbReference>
<proteinExistence type="inferred from homology"/>